<dbReference type="Proteomes" id="UP001141950">
    <property type="component" value="Unassembled WGS sequence"/>
</dbReference>
<feature type="repeat" description="TPR" evidence="1">
    <location>
        <begin position="101"/>
        <end position="134"/>
    </location>
</feature>
<proteinExistence type="predicted"/>
<dbReference type="InterPro" id="IPR011990">
    <property type="entry name" value="TPR-like_helical_dom_sf"/>
</dbReference>
<organism evidence="3 4">
    <name type="scientific">Paenibacillus soyae</name>
    <dbReference type="NCBI Taxonomy" id="2969249"/>
    <lineage>
        <taxon>Bacteria</taxon>
        <taxon>Bacillati</taxon>
        <taxon>Bacillota</taxon>
        <taxon>Bacilli</taxon>
        <taxon>Bacillales</taxon>
        <taxon>Paenibacillaceae</taxon>
        <taxon>Paenibacillus</taxon>
    </lineage>
</organism>
<keyword evidence="1" id="KW-0802">TPR repeat</keyword>
<evidence type="ECO:0000313" key="4">
    <source>
        <dbReference type="Proteomes" id="UP001141950"/>
    </source>
</evidence>
<protein>
    <recommendedName>
        <fullName evidence="5">Tetratricopeptide repeat protein</fullName>
    </recommendedName>
</protein>
<dbReference type="Gene3D" id="1.25.40.10">
    <property type="entry name" value="Tetratricopeptide repeat domain"/>
    <property type="match status" value="1"/>
</dbReference>
<dbReference type="Pfam" id="PF13181">
    <property type="entry name" value="TPR_8"/>
    <property type="match status" value="2"/>
</dbReference>
<dbReference type="PROSITE" id="PS50005">
    <property type="entry name" value="TPR"/>
    <property type="match status" value="1"/>
</dbReference>
<keyword evidence="2" id="KW-1133">Transmembrane helix</keyword>
<keyword evidence="2" id="KW-0812">Transmembrane</keyword>
<comment type="caution">
    <text evidence="3">The sequence shown here is derived from an EMBL/GenBank/DDBJ whole genome shotgun (WGS) entry which is preliminary data.</text>
</comment>
<dbReference type="AlphaFoldDB" id="A0A9X2S8Q1"/>
<evidence type="ECO:0008006" key="5">
    <source>
        <dbReference type="Google" id="ProtNLM"/>
    </source>
</evidence>
<sequence length="223" mass="25643">MFKFTFLFLWLSWLLGNPIVAIIVLVILLYALDRRFVGLSPSLWKPLKRRSRISKLRQQIEATPSDVSSKQELARLLIEAKKTNEAQRVLEPLQNALSDSAEYWDDLGTCYLTAGRAEEGESLILRALGLNPKVKYGAPYLRLAAAHSKRNPEKALSYLREFQDIHSSSCEAYDRLSSIYKDLGRSEDAKRAAEEGLRLYKALPKYRKRSERKWAVRLLLKKT</sequence>
<keyword evidence="2" id="KW-0472">Membrane</keyword>
<reference evidence="3" key="1">
    <citation type="submission" date="2022-08" db="EMBL/GenBank/DDBJ databases">
        <title>The genomic sequence of strain Paenibacillus sp. SCIV0701.</title>
        <authorList>
            <person name="Zhao H."/>
        </authorList>
    </citation>
    <scope>NUCLEOTIDE SEQUENCE</scope>
    <source>
        <strain evidence="3">SCIV0701</strain>
    </source>
</reference>
<feature type="transmembrane region" description="Helical" evidence="2">
    <location>
        <begin position="6"/>
        <end position="32"/>
    </location>
</feature>
<accession>A0A9X2S8Q1</accession>
<dbReference type="EMBL" id="JANIPJ010000006">
    <property type="protein sequence ID" value="MCR2804321.1"/>
    <property type="molecule type" value="Genomic_DNA"/>
</dbReference>
<dbReference type="InterPro" id="IPR019734">
    <property type="entry name" value="TPR_rpt"/>
</dbReference>
<evidence type="ECO:0000256" key="2">
    <source>
        <dbReference type="SAM" id="Phobius"/>
    </source>
</evidence>
<evidence type="ECO:0000313" key="3">
    <source>
        <dbReference type="EMBL" id="MCR2804321.1"/>
    </source>
</evidence>
<gene>
    <name evidence="3" type="ORF">NQZ67_10550</name>
</gene>
<keyword evidence="4" id="KW-1185">Reference proteome</keyword>
<evidence type="ECO:0000256" key="1">
    <source>
        <dbReference type="PROSITE-ProRule" id="PRU00339"/>
    </source>
</evidence>
<dbReference type="SUPFAM" id="SSF48452">
    <property type="entry name" value="TPR-like"/>
    <property type="match status" value="1"/>
</dbReference>
<name>A0A9X2S8Q1_9BACL</name>